<evidence type="ECO:0000313" key="1">
    <source>
        <dbReference type="EMBL" id="ETF00456.1"/>
    </source>
</evidence>
<evidence type="ECO:0008006" key="3">
    <source>
        <dbReference type="Google" id="ProtNLM"/>
    </source>
</evidence>
<dbReference type="eggNOG" id="COG3146">
    <property type="taxonomic scope" value="Bacteria"/>
</dbReference>
<dbReference type="AlphaFoldDB" id="V8QKI2"/>
<dbReference type="PATRIC" id="fig|1424334.3.peg.4439"/>
<dbReference type="HOGENOM" id="CLU_036032_1_0_4"/>
<name>V8QKI2_9BURK</name>
<dbReference type="Pfam" id="PF04339">
    <property type="entry name" value="FemAB_like"/>
    <property type="match status" value="1"/>
</dbReference>
<sequence length="381" mass="44326">MKNMQVELLHSLADLPDLDWRDWSDDNPFVAPAFLRAMESTGCTTEETGWQPSHLILYDERHEPAGFMPMYLKTHSQGEFVFDMAWAHAFNQYGLQYYPKLLCAAPFSPVTGPRLIGRDRQARQVLAKAAIEVARRMQVSSVHVLFPAQRDLDILRESDYMIRESVQFHWKNEGYADFDQFMASLQYDKRKKLRQDSRKVARADITFEFRRGHEISAETLSFFYACYCNTYYERGRQPYLTQAFFTRLLHESPDSLLLVMALRHGEPIACAMNMIGNNIMYGRYWGAQQYIPGLHFETCYVQGIRYCIEHGIAVFEGGAQGEHKLSRGLLPQATYSAHWIARPEFADAIDRFLNEESRHVQAYLDELNEHSPFKDQETNRN</sequence>
<reference evidence="1 2" key="1">
    <citation type="journal article" date="2014" name="Genome Announc.">
        <title>Draft Genome Sequence of Advenella kashmirensis Strain W13003, a Polycyclic Aromatic Hydrocarbon-Degrading Bacterium.</title>
        <authorList>
            <person name="Wang X."/>
            <person name="Jin D."/>
            <person name="Zhou L."/>
            <person name="Wu L."/>
            <person name="An W."/>
            <person name="Zhao L."/>
        </authorList>
    </citation>
    <scope>NUCLEOTIDE SEQUENCE [LARGE SCALE GENOMIC DNA]</scope>
    <source>
        <strain evidence="1 2">W13003</strain>
    </source>
</reference>
<dbReference type="SUPFAM" id="SSF55729">
    <property type="entry name" value="Acyl-CoA N-acyltransferases (Nat)"/>
    <property type="match status" value="1"/>
</dbReference>
<dbReference type="InterPro" id="IPR007434">
    <property type="entry name" value="FemAB-like"/>
</dbReference>
<gene>
    <name evidence="1" type="ORF">W822_22150</name>
</gene>
<dbReference type="PANTHER" id="PTHR47017:SF1">
    <property type="entry name" value="ACYL-COA"/>
    <property type="match status" value="1"/>
</dbReference>
<dbReference type="Proteomes" id="UP000018733">
    <property type="component" value="Unassembled WGS sequence"/>
</dbReference>
<protein>
    <recommendedName>
        <fullName evidence="3">GNAT family N-acetyltransferase</fullName>
    </recommendedName>
</protein>
<organism evidence="1 2">
    <name type="scientific">Advenella kashmirensis W13003</name>
    <dbReference type="NCBI Taxonomy" id="1424334"/>
    <lineage>
        <taxon>Bacteria</taxon>
        <taxon>Pseudomonadati</taxon>
        <taxon>Pseudomonadota</taxon>
        <taxon>Betaproteobacteria</taxon>
        <taxon>Burkholderiales</taxon>
        <taxon>Alcaligenaceae</taxon>
    </lineage>
</organism>
<accession>V8QKI2</accession>
<dbReference type="STRING" id="1424334.W822_22150"/>
<comment type="caution">
    <text evidence="1">The sequence shown here is derived from an EMBL/GenBank/DDBJ whole genome shotgun (WGS) entry which is preliminary data.</text>
</comment>
<proteinExistence type="predicted"/>
<evidence type="ECO:0000313" key="2">
    <source>
        <dbReference type="Proteomes" id="UP000018733"/>
    </source>
</evidence>
<dbReference type="PANTHER" id="PTHR47017">
    <property type="entry name" value="ACYL-COA"/>
    <property type="match status" value="1"/>
</dbReference>
<dbReference type="InterPro" id="IPR016181">
    <property type="entry name" value="Acyl_CoA_acyltransferase"/>
</dbReference>
<keyword evidence="2" id="KW-1185">Reference proteome</keyword>
<dbReference type="Gene3D" id="3.40.630.30">
    <property type="match status" value="1"/>
</dbReference>
<dbReference type="EMBL" id="AYXT01000014">
    <property type="protein sequence ID" value="ETF00456.1"/>
    <property type="molecule type" value="Genomic_DNA"/>
</dbReference>